<reference evidence="18" key="1">
    <citation type="journal article" date="2013" name="Nat. Genet.">
        <title>The Capsella rubella genome and the genomic consequences of rapid mating system evolution.</title>
        <authorList>
            <person name="Slotte T."/>
            <person name="Hazzouri K.M."/>
            <person name="Agren J.A."/>
            <person name="Koenig D."/>
            <person name="Maumus F."/>
            <person name="Guo Y.L."/>
            <person name="Steige K."/>
            <person name="Platts A.E."/>
            <person name="Escobar J.S."/>
            <person name="Newman L.K."/>
            <person name="Wang W."/>
            <person name="Mandakova T."/>
            <person name="Vello E."/>
            <person name="Smith L.M."/>
            <person name="Henz S.R."/>
            <person name="Steffen J."/>
            <person name="Takuno S."/>
            <person name="Brandvain Y."/>
            <person name="Coop G."/>
            <person name="Andolfatto P."/>
            <person name="Hu T.T."/>
            <person name="Blanchette M."/>
            <person name="Clark R.M."/>
            <person name="Quesneville H."/>
            <person name="Nordborg M."/>
            <person name="Gaut B.S."/>
            <person name="Lysak M.A."/>
            <person name="Jenkins J."/>
            <person name="Grimwood J."/>
            <person name="Chapman J."/>
            <person name="Prochnik S."/>
            <person name="Shu S."/>
            <person name="Rokhsar D."/>
            <person name="Schmutz J."/>
            <person name="Weigel D."/>
            <person name="Wright S.I."/>
        </authorList>
    </citation>
    <scope>NUCLEOTIDE SEQUENCE [LARGE SCALE GENOMIC DNA]</scope>
    <source>
        <strain evidence="18">cv. Monte Gargano</strain>
    </source>
</reference>
<evidence type="ECO:0000256" key="8">
    <source>
        <dbReference type="ARBA" id="ARBA00022723"/>
    </source>
</evidence>
<keyword evidence="11" id="KW-0833">Ubl conjugation pathway</keyword>
<organism evidence="17 18">
    <name type="scientific">Capsella rubella</name>
    <dbReference type="NCBI Taxonomy" id="81985"/>
    <lineage>
        <taxon>Eukaryota</taxon>
        <taxon>Viridiplantae</taxon>
        <taxon>Streptophyta</taxon>
        <taxon>Embryophyta</taxon>
        <taxon>Tracheophyta</taxon>
        <taxon>Spermatophyta</taxon>
        <taxon>Magnoliopsida</taxon>
        <taxon>eudicotyledons</taxon>
        <taxon>Gunneridae</taxon>
        <taxon>Pentapetalae</taxon>
        <taxon>rosids</taxon>
        <taxon>malvids</taxon>
        <taxon>Brassicales</taxon>
        <taxon>Brassicaceae</taxon>
        <taxon>Camelineae</taxon>
        <taxon>Capsella</taxon>
    </lineage>
</organism>
<comment type="cofactor">
    <cofactor evidence="2">
        <name>Zn(2+)</name>
        <dbReference type="ChEBI" id="CHEBI:29105"/>
    </cofactor>
</comment>
<evidence type="ECO:0000256" key="1">
    <source>
        <dbReference type="ARBA" id="ARBA00001798"/>
    </source>
</evidence>
<proteinExistence type="inferred from homology"/>
<dbReference type="Pfam" id="PF01485">
    <property type="entry name" value="IBR"/>
    <property type="match status" value="1"/>
</dbReference>
<evidence type="ECO:0000259" key="16">
    <source>
        <dbReference type="PROSITE" id="PS51873"/>
    </source>
</evidence>
<feature type="region of interest" description="Disordered" evidence="14">
    <location>
        <begin position="1"/>
        <end position="41"/>
    </location>
</feature>
<dbReference type="OrthoDB" id="10009520at2759"/>
<evidence type="ECO:0000256" key="12">
    <source>
        <dbReference type="ARBA" id="ARBA00022833"/>
    </source>
</evidence>
<keyword evidence="8" id="KW-0479">Metal-binding</keyword>
<dbReference type="GO" id="GO:0061630">
    <property type="term" value="F:ubiquitin protein ligase activity"/>
    <property type="evidence" value="ECO:0007669"/>
    <property type="project" value="UniProtKB-EC"/>
</dbReference>
<keyword evidence="7" id="KW-0808">Transferase</keyword>
<dbReference type="Gene3D" id="3.30.40.10">
    <property type="entry name" value="Zinc/RING finger domain, C3HC4 (zinc finger)"/>
    <property type="match status" value="1"/>
</dbReference>
<evidence type="ECO:0000256" key="10">
    <source>
        <dbReference type="ARBA" id="ARBA00022771"/>
    </source>
</evidence>
<protein>
    <recommendedName>
        <fullName evidence="6">RBR-type E3 ubiquitin transferase</fullName>
        <ecNumber evidence="6">2.3.2.31</ecNumber>
    </recommendedName>
</protein>
<evidence type="ECO:0000256" key="2">
    <source>
        <dbReference type="ARBA" id="ARBA00001947"/>
    </source>
</evidence>
<feature type="domain" description="RING-type" evidence="16">
    <location>
        <begin position="132"/>
        <end position="338"/>
    </location>
</feature>
<accession>R0FVB0</accession>
<name>R0FVB0_9BRAS</name>
<evidence type="ECO:0000259" key="15">
    <source>
        <dbReference type="PROSITE" id="PS50089"/>
    </source>
</evidence>
<evidence type="ECO:0000256" key="4">
    <source>
        <dbReference type="ARBA" id="ARBA00004906"/>
    </source>
</evidence>
<dbReference type="Gene3D" id="1.20.120.1750">
    <property type="match status" value="1"/>
</dbReference>
<dbReference type="UniPathway" id="UPA00143"/>
<comment type="function">
    <text evidence="3">Might act as an E3 ubiquitin-protein ligase, or as part of E3 complex, which accepts ubiquitin from specific E2 ubiquitin-conjugating enzymes and then transfers it to substrates.</text>
</comment>
<dbReference type="GO" id="GO:0016567">
    <property type="term" value="P:protein ubiquitination"/>
    <property type="evidence" value="ECO:0007669"/>
    <property type="project" value="UniProtKB-UniPathway"/>
</dbReference>
<dbReference type="eggNOG" id="KOG1815">
    <property type="taxonomic scope" value="Eukaryota"/>
</dbReference>
<comment type="pathway">
    <text evidence="4">Protein modification; protein ubiquitination.</text>
</comment>
<comment type="catalytic activity">
    <reaction evidence="1">
        <text>[E2 ubiquitin-conjugating enzyme]-S-ubiquitinyl-L-cysteine + [acceptor protein]-L-lysine = [E2 ubiquitin-conjugating enzyme]-L-cysteine + [acceptor protein]-N(6)-ubiquitinyl-L-lysine.</text>
        <dbReference type="EC" id="2.3.2.31"/>
    </reaction>
</comment>
<evidence type="ECO:0000313" key="18">
    <source>
        <dbReference type="Proteomes" id="UP000029121"/>
    </source>
</evidence>
<feature type="domain" description="RING-type" evidence="15">
    <location>
        <begin position="136"/>
        <end position="182"/>
    </location>
</feature>
<dbReference type="InterPro" id="IPR002867">
    <property type="entry name" value="IBR_dom"/>
</dbReference>
<dbReference type="InterPro" id="IPR001841">
    <property type="entry name" value="Znf_RING"/>
</dbReference>
<dbReference type="InterPro" id="IPR013083">
    <property type="entry name" value="Znf_RING/FYVE/PHD"/>
</dbReference>
<dbReference type="SMART" id="SM00647">
    <property type="entry name" value="IBR"/>
    <property type="match status" value="2"/>
</dbReference>
<dbReference type="PROSITE" id="PS50089">
    <property type="entry name" value="ZF_RING_2"/>
    <property type="match status" value="1"/>
</dbReference>
<dbReference type="FunFam" id="1.20.120.1750:FF:000027">
    <property type="entry name" value="RBR-type E3 ubiquitin transferase"/>
    <property type="match status" value="1"/>
</dbReference>
<dbReference type="STRING" id="81985.R0FVB0"/>
<dbReference type="Pfam" id="PF22191">
    <property type="entry name" value="IBR_1"/>
    <property type="match status" value="1"/>
</dbReference>
<sequence length="536" mass="61994">MDYPDDDDIIYIESDEEENLPSDDEENLPSDDEENLLSDDEDKDYAVFAEEEIKRASKSYVVLKEEHIHKRQRDDIERVFTVLSISQAEAIALLLHHRWSVSKVQDEWFKDEDRIRETVGILKEPIVDVNGGNVECGICFESYPPGEIERVSCGHPYCKTCWTGYITTKIEDGSGCLRIVCPEPSCPAAVGQDLIDKVAEKEDKDKYNRYLLRSYVEEGKKIKWCPSPGCEYAVDFHGSSTSNDVSCLCSFRFCYNCCEDAHTPVDCDTVEKWLLKNRDESENTNWILAKTKPCPKCKRLIEKNNGCNHMSCTAPCHLHFCWACLEPLAGHKACNGFKAETQDETKRKRAKDAIDKYTHYYERWEFNQSSRLQAASDLEKWESMGIKELSIILGTPETQLQFTVEAWLQIIECRRVLKWTYAYGYYLLNHEPNKRGFFEYLQGEAETGLERLHQCAEEELKQFICKSKDPRQDIIKFQVKLISLNRATKTYFENLVKALENGLVDVTHNETQPTKEYESLSKTIKRRKTLATARNV</sequence>
<dbReference type="FunFam" id="3.30.40.10:FF:000019">
    <property type="entry name" value="RBR-type E3 ubiquitin transferase"/>
    <property type="match status" value="1"/>
</dbReference>
<keyword evidence="10 13" id="KW-0863">Zinc-finger</keyword>
<dbReference type="CDD" id="cd23141">
    <property type="entry name" value="RING-HC_ARI6-like"/>
    <property type="match status" value="1"/>
</dbReference>
<dbReference type="InterPro" id="IPR044066">
    <property type="entry name" value="TRIAD_supradom"/>
</dbReference>
<keyword evidence="18" id="KW-1185">Reference proteome</keyword>
<dbReference type="PANTHER" id="PTHR11685">
    <property type="entry name" value="RBR FAMILY RING FINGER AND IBR DOMAIN-CONTAINING"/>
    <property type="match status" value="1"/>
</dbReference>
<dbReference type="GO" id="GO:0008270">
    <property type="term" value="F:zinc ion binding"/>
    <property type="evidence" value="ECO:0007669"/>
    <property type="project" value="UniProtKB-KW"/>
</dbReference>
<evidence type="ECO:0000256" key="3">
    <source>
        <dbReference type="ARBA" id="ARBA00003976"/>
    </source>
</evidence>
<dbReference type="InterPro" id="IPR031127">
    <property type="entry name" value="E3_UB_ligase_RBR"/>
</dbReference>
<dbReference type="EC" id="2.3.2.31" evidence="6"/>
<dbReference type="PROSITE" id="PS51873">
    <property type="entry name" value="TRIAD"/>
    <property type="match status" value="1"/>
</dbReference>
<comment type="similarity">
    <text evidence="5">Belongs to the RBR family. Ariadne subfamily.</text>
</comment>
<dbReference type="KEGG" id="crb:17888601"/>
<dbReference type="Proteomes" id="UP000029121">
    <property type="component" value="Unassembled WGS sequence"/>
</dbReference>
<dbReference type="SUPFAM" id="SSF57850">
    <property type="entry name" value="RING/U-box"/>
    <property type="match status" value="3"/>
</dbReference>
<evidence type="ECO:0000256" key="11">
    <source>
        <dbReference type="ARBA" id="ARBA00022786"/>
    </source>
</evidence>
<evidence type="ECO:0000256" key="14">
    <source>
        <dbReference type="SAM" id="MobiDB-lite"/>
    </source>
</evidence>
<evidence type="ECO:0000256" key="5">
    <source>
        <dbReference type="ARBA" id="ARBA00005884"/>
    </source>
</evidence>
<dbReference type="AlphaFoldDB" id="R0FVB0"/>
<evidence type="ECO:0000313" key="17">
    <source>
        <dbReference type="EMBL" id="EOA26872.1"/>
    </source>
</evidence>
<evidence type="ECO:0000256" key="7">
    <source>
        <dbReference type="ARBA" id="ARBA00022679"/>
    </source>
</evidence>
<dbReference type="CDD" id="cd20346">
    <property type="entry name" value="BRcat_RBR_ANKIB1"/>
    <property type="match status" value="1"/>
</dbReference>
<gene>
    <name evidence="17" type="ORF">CARUB_v10022964mg</name>
</gene>
<dbReference type="EMBL" id="KB870808">
    <property type="protein sequence ID" value="EOA26872.1"/>
    <property type="molecule type" value="Genomic_DNA"/>
</dbReference>
<evidence type="ECO:0000256" key="9">
    <source>
        <dbReference type="ARBA" id="ARBA00022737"/>
    </source>
</evidence>
<evidence type="ECO:0000256" key="13">
    <source>
        <dbReference type="PROSITE-ProRule" id="PRU00175"/>
    </source>
</evidence>
<keyword evidence="9" id="KW-0677">Repeat</keyword>
<evidence type="ECO:0000256" key="6">
    <source>
        <dbReference type="ARBA" id="ARBA00012251"/>
    </source>
</evidence>
<keyword evidence="12" id="KW-0862">Zinc</keyword>